<keyword evidence="5" id="KW-1185">Reference proteome</keyword>
<dbReference type="EMBL" id="CAWUPB010000913">
    <property type="protein sequence ID" value="CAK7329852.1"/>
    <property type="molecule type" value="Genomic_DNA"/>
</dbReference>
<dbReference type="GO" id="GO:0016787">
    <property type="term" value="F:hydrolase activity"/>
    <property type="evidence" value="ECO:0007669"/>
    <property type="project" value="InterPro"/>
</dbReference>
<dbReference type="InterPro" id="IPR050466">
    <property type="entry name" value="Carboxylest/Gibb_receptor"/>
</dbReference>
<feature type="active site" evidence="2">
    <location>
        <position position="172"/>
    </location>
</feature>
<evidence type="ECO:0000256" key="1">
    <source>
        <dbReference type="ARBA" id="ARBA00010515"/>
    </source>
</evidence>
<dbReference type="Gene3D" id="3.40.50.1820">
    <property type="entry name" value="alpha/beta hydrolase"/>
    <property type="match status" value="1"/>
</dbReference>
<name>A0AAV1R7S0_9ROSI</name>
<protein>
    <recommendedName>
        <fullName evidence="3">Alpha/beta hydrolase fold-3 domain-containing protein</fullName>
    </recommendedName>
</protein>
<dbReference type="PANTHER" id="PTHR23024:SF467">
    <property type="entry name" value="CARBOXYLESTERASE 12-RELATED"/>
    <property type="match status" value="1"/>
</dbReference>
<dbReference type="Pfam" id="PF07859">
    <property type="entry name" value="Abhydrolase_3"/>
    <property type="match status" value="1"/>
</dbReference>
<reference evidence="4 5" key="1">
    <citation type="submission" date="2024-01" db="EMBL/GenBank/DDBJ databases">
        <authorList>
            <person name="Waweru B."/>
        </authorList>
    </citation>
    <scope>NUCLEOTIDE SEQUENCE [LARGE SCALE GENOMIC DNA]</scope>
</reference>
<dbReference type="AlphaFoldDB" id="A0AAV1R7S0"/>
<dbReference type="PANTHER" id="PTHR23024">
    <property type="entry name" value="ARYLACETAMIDE DEACETYLASE"/>
    <property type="match status" value="1"/>
</dbReference>
<dbReference type="InterPro" id="IPR029058">
    <property type="entry name" value="AB_hydrolase_fold"/>
</dbReference>
<evidence type="ECO:0000259" key="3">
    <source>
        <dbReference type="Pfam" id="PF07859"/>
    </source>
</evidence>
<dbReference type="InterPro" id="IPR033140">
    <property type="entry name" value="Lipase_GDXG_put_SER_AS"/>
</dbReference>
<evidence type="ECO:0000313" key="4">
    <source>
        <dbReference type="EMBL" id="CAK7329852.1"/>
    </source>
</evidence>
<evidence type="ECO:0000313" key="5">
    <source>
        <dbReference type="Proteomes" id="UP001314170"/>
    </source>
</evidence>
<proteinExistence type="inferred from homology"/>
<dbReference type="Proteomes" id="UP001314170">
    <property type="component" value="Unassembled WGS sequence"/>
</dbReference>
<evidence type="ECO:0000256" key="2">
    <source>
        <dbReference type="PROSITE-ProRule" id="PRU10038"/>
    </source>
</evidence>
<accession>A0AAV1R7S0</accession>
<sequence>MCDIQDISPAGSTEPDVAHNFSPLVIIYKDGRAERLVGNEIVPTSVDPESNVLSKDVVYSQEENLSSRLFLPNNINPNKKLPLLIYYHGGGFCVETPFSPTYHSYVNMLVAESQTIAISVDYRRTPEHPIPILYDDSWTAIKWAAFHVNGDGPEEWLNSHADFNRVFFAGDSAGANIAHHMAMRYSEEKLFGVNLVGNILMNPFFWGEESIGNEVNEQVMTREQIKKIWHLASPTTSGCDDPLINPIMDPKLLNLGGTKVLVIVAEKDFLRDRGWLYYEALKNNGWGGRVEIMEVKEEGHVFHLSNPACENAVAMLRKIVSFIHEE</sequence>
<gene>
    <name evidence="4" type="ORF">DCAF_LOCUS7616</name>
</gene>
<dbReference type="InterPro" id="IPR013094">
    <property type="entry name" value="AB_hydrolase_3"/>
</dbReference>
<comment type="similarity">
    <text evidence="1">Belongs to the 'GDXG' lipolytic enzyme family.</text>
</comment>
<dbReference type="PROSITE" id="PS01174">
    <property type="entry name" value="LIPASE_GDXG_SER"/>
    <property type="match status" value="1"/>
</dbReference>
<dbReference type="SUPFAM" id="SSF53474">
    <property type="entry name" value="alpha/beta-Hydrolases"/>
    <property type="match status" value="1"/>
</dbReference>
<feature type="domain" description="Alpha/beta hydrolase fold-3" evidence="3">
    <location>
        <begin position="84"/>
        <end position="303"/>
    </location>
</feature>
<comment type="caution">
    <text evidence="4">The sequence shown here is derived from an EMBL/GenBank/DDBJ whole genome shotgun (WGS) entry which is preliminary data.</text>
</comment>
<organism evidence="4 5">
    <name type="scientific">Dovyalis caffra</name>
    <dbReference type="NCBI Taxonomy" id="77055"/>
    <lineage>
        <taxon>Eukaryota</taxon>
        <taxon>Viridiplantae</taxon>
        <taxon>Streptophyta</taxon>
        <taxon>Embryophyta</taxon>
        <taxon>Tracheophyta</taxon>
        <taxon>Spermatophyta</taxon>
        <taxon>Magnoliopsida</taxon>
        <taxon>eudicotyledons</taxon>
        <taxon>Gunneridae</taxon>
        <taxon>Pentapetalae</taxon>
        <taxon>rosids</taxon>
        <taxon>fabids</taxon>
        <taxon>Malpighiales</taxon>
        <taxon>Salicaceae</taxon>
        <taxon>Flacourtieae</taxon>
        <taxon>Dovyalis</taxon>
    </lineage>
</organism>